<dbReference type="Proteomes" id="UP000198605">
    <property type="component" value="Unassembled WGS sequence"/>
</dbReference>
<evidence type="ECO:0000313" key="2">
    <source>
        <dbReference type="EMBL" id="SCL48502.1"/>
    </source>
</evidence>
<dbReference type="SUPFAM" id="SSF51905">
    <property type="entry name" value="FAD/NAD(P)-binding domain"/>
    <property type="match status" value="1"/>
</dbReference>
<dbReference type="Pfam" id="PF05834">
    <property type="entry name" value="Lycopene_cycl"/>
    <property type="match status" value="1"/>
</dbReference>
<accession>A0A1C6U384</accession>
<dbReference type="STRING" id="47854.GA0070603_0593"/>
<dbReference type="InterPro" id="IPR036188">
    <property type="entry name" value="FAD/NAD-bd_sf"/>
</dbReference>
<sequence length="443" mass="47507">MIHLRIYAAHPGRDGGSPAAAVPGVWQRGRVHPTPVEVDLALVGGGGAASLVLAALDRHDLTGLRVAVVDPVRKRGQDRTWAFWGAPGGDLDPLLSASWSQVDVVTPAGRRVLPLAPLRYAMLRSGPVYDRAAAAEQRLGAVRIGAPAGALADDGDRVTVHDPEGRPLVRAGWVLDSRPRPPARPGRTRWLQHFRGWWLAADRPTFDPGRAVLMDFRTPQPARGVSFGYVLPVDERYALVEYTEFGPAVLTDAEYDAALRGYAGLLDLDLGRLRVREVENGVIPMTDGPFVTRPSPRVVRLGTAGGATRPSTGFTFSAMLRQAEQVAGALAAGRPPVPSPAYPRRHLWMDAVALRALDRGHVGGVEFFERLFDRNPPERVLRFLDGATAPAEDLAVMRSSPLLPMTGAVLGDAVDRLRARVRRGTAPAPVPEAGPRAAGQAGS</sequence>
<name>A0A1C6U384_9ACTN</name>
<dbReference type="AlphaFoldDB" id="A0A1C6U384"/>
<protein>
    <submittedName>
        <fullName evidence="2">Lycopene beta-cyclase</fullName>
    </submittedName>
</protein>
<evidence type="ECO:0000256" key="1">
    <source>
        <dbReference type="SAM" id="MobiDB-lite"/>
    </source>
</evidence>
<keyword evidence="3" id="KW-1185">Reference proteome</keyword>
<feature type="region of interest" description="Disordered" evidence="1">
    <location>
        <begin position="424"/>
        <end position="443"/>
    </location>
</feature>
<proteinExistence type="predicted"/>
<organism evidence="2 3">
    <name type="scientific">Micromonospora chersina</name>
    <dbReference type="NCBI Taxonomy" id="47854"/>
    <lineage>
        <taxon>Bacteria</taxon>
        <taxon>Bacillati</taxon>
        <taxon>Actinomycetota</taxon>
        <taxon>Actinomycetes</taxon>
        <taxon>Micromonosporales</taxon>
        <taxon>Micromonosporaceae</taxon>
        <taxon>Micromonospora</taxon>
    </lineage>
</organism>
<reference evidence="3" key="1">
    <citation type="submission" date="2016-06" db="EMBL/GenBank/DDBJ databases">
        <authorList>
            <person name="Varghese N."/>
            <person name="Submissions Spin"/>
        </authorList>
    </citation>
    <scope>NUCLEOTIDE SEQUENCE [LARGE SCALE GENOMIC DNA]</scope>
    <source>
        <strain evidence="3">DSM 44151</strain>
    </source>
</reference>
<dbReference type="EMBL" id="FMIB01000002">
    <property type="protein sequence ID" value="SCL48502.1"/>
    <property type="molecule type" value="Genomic_DNA"/>
</dbReference>
<gene>
    <name evidence="2" type="ORF">GA0070603_0593</name>
</gene>
<evidence type="ECO:0000313" key="3">
    <source>
        <dbReference type="Proteomes" id="UP000198605"/>
    </source>
</evidence>